<protein>
    <recommendedName>
        <fullName evidence="1">Heterokaryon incompatibility domain-containing protein</fullName>
    </recommendedName>
</protein>
<evidence type="ECO:0000259" key="1">
    <source>
        <dbReference type="Pfam" id="PF06985"/>
    </source>
</evidence>
<name>A0A6A6DH38_9PEZI</name>
<dbReference type="InterPro" id="IPR010730">
    <property type="entry name" value="HET"/>
</dbReference>
<reference evidence="2" key="1">
    <citation type="journal article" date="2020" name="Stud. Mycol.">
        <title>101 Dothideomycetes genomes: a test case for predicting lifestyles and emergence of pathogens.</title>
        <authorList>
            <person name="Haridas S."/>
            <person name="Albert R."/>
            <person name="Binder M."/>
            <person name="Bloem J."/>
            <person name="Labutti K."/>
            <person name="Salamov A."/>
            <person name="Andreopoulos B."/>
            <person name="Baker S."/>
            <person name="Barry K."/>
            <person name="Bills G."/>
            <person name="Bluhm B."/>
            <person name="Cannon C."/>
            <person name="Castanera R."/>
            <person name="Culley D."/>
            <person name="Daum C."/>
            <person name="Ezra D."/>
            <person name="Gonzalez J."/>
            <person name="Henrissat B."/>
            <person name="Kuo A."/>
            <person name="Liang C."/>
            <person name="Lipzen A."/>
            <person name="Lutzoni F."/>
            <person name="Magnuson J."/>
            <person name="Mondo S."/>
            <person name="Nolan M."/>
            <person name="Ohm R."/>
            <person name="Pangilinan J."/>
            <person name="Park H.-J."/>
            <person name="Ramirez L."/>
            <person name="Alfaro M."/>
            <person name="Sun H."/>
            <person name="Tritt A."/>
            <person name="Yoshinaga Y."/>
            <person name="Zwiers L.-H."/>
            <person name="Turgeon B."/>
            <person name="Goodwin S."/>
            <person name="Spatafora J."/>
            <person name="Crous P."/>
            <person name="Grigoriev I."/>
        </authorList>
    </citation>
    <scope>NUCLEOTIDE SEQUENCE</scope>
    <source>
        <strain evidence="2">CBS 207.26</strain>
    </source>
</reference>
<accession>A0A6A6DH38</accession>
<sequence length="71" mass="8320">QHLECRLHRVKLDEAPPYEALLYVWRDPNARVEIICDEIPFMVTLNFRDALVGLQLRSVIRTIWADAICVN</sequence>
<dbReference type="PANTHER" id="PTHR24148">
    <property type="entry name" value="ANKYRIN REPEAT DOMAIN-CONTAINING PROTEIN 39 HOMOLOG-RELATED"/>
    <property type="match status" value="1"/>
</dbReference>
<gene>
    <name evidence="2" type="ORF">K469DRAFT_598434</name>
</gene>
<feature type="non-terminal residue" evidence="2">
    <location>
        <position position="1"/>
    </location>
</feature>
<dbReference type="AlphaFoldDB" id="A0A6A6DH38"/>
<dbReference type="Pfam" id="PF06985">
    <property type="entry name" value="HET"/>
    <property type="match status" value="1"/>
</dbReference>
<organism evidence="2 3">
    <name type="scientific">Zopfia rhizophila CBS 207.26</name>
    <dbReference type="NCBI Taxonomy" id="1314779"/>
    <lineage>
        <taxon>Eukaryota</taxon>
        <taxon>Fungi</taxon>
        <taxon>Dikarya</taxon>
        <taxon>Ascomycota</taxon>
        <taxon>Pezizomycotina</taxon>
        <taxon>Dothideomycetes</taxon>
        <taxon>Dothideomycetes incertae sedis</taxon>
        <taxon>Zopfiaceae</taxon>
        <taxon>Zopfia</taxon>
    </lineage>
</organism>
<keyword evidence="3" id="KW-1185">Reference proteome</keyword>
<dbReference type="PANTHER" id="PTHR24148:SF64">
    <property type="entry name" value="HETEROKARYON INCOMPATIBILITY DOMAIN-CONTAINING PROTEIN"/>
    <property type="match status" value="1"/>
</dbReference>
<evidence type="ECO:0000313" key="2">
    <source>
        <dbReference type="EMBL" id="KAF2178844.1"/>
    </source>
</evidence>
<proteinExistence type="predicted"/>
<feature type="domain" description="Heterokaryon incompatibility" evidence="1">
    <location>
        <begin position="18"/>
        <end position="71"/>
    </location>
</feature>
<dbReference type="OrthoDB" id="3553147at2759"/>
<evidence type="ECO:0000313" key="3">
    <source>
        <dbReference type="Proteomes" id="UP000800200"/>
    </source>
</evidence>
<dbReference type="Proteomes" id="UP000800200">
    <property type="component" value="Unassembled WGS sequence"/>
</dbReference>
<dbReference type="InterPro" id="IPR052895">
    <property type="entry name" value="HetReg/Transcr_Mod"/>
</dbReference>
<dbReference type="EMBL" id="ML994672">
    <property type="protein sequence ID" value="KAF2178844.1"/>
    <property type="molecule type" value="Genomic_DNA"/>
</dbReference>